<dbReference type="AlphaFoldDB" id="A0A6J0CEM4"/>
<dbReference type="GO" id="GO:0070914">
    <property type="term" value="P:UV-damage excision repair"/>
    <property type="evidence" value="ECO:0007669"/>
    <property type="project" value="TreeGrafter"/>
</dbReference>
<dbReference type="GO" id="GO:0000110">
    <property type="term" value="C:nucleotide-excision repair factor 1 complex"/>
    <property type="evidence" value="ECO:0007669"/>
    <property type="project" value="TreeGrafter"/>
</dbReference>
<proteinExistence type="inferred from homology"/>
<dbReference type="Gene3D" id="1.10.150.20">
    <property type="entry name" value="5' to 3' exonuclease, C-terminal subdomain"/>
    <property type="match status" value="1"/>
</dbReference>
<name>A0A6J0CEM4_NEOLC</name>
<dbReference type="GO" id="GO:0003684">
    <property type="term" value="F:damaged DNA binding"/>
    <property type="evidence" value="ECO:0007669"/>
    <property type="project" value="InterPro"/>
</dbReference>
<dbReference type="Gene3D" id="3.40.50.10130">
    <property type="match status" value="1"/>
</dbReference>
<evidence type="ECO:0000256" key="2">
    <source>
        <dbReference type="ARBA" id="ARBA00008283"/>
    </source>
</evidence>
<feature type="domain" description="ERCC1-like central" evidence="8">
    <location>
        <begin position="61"/>
        <end position="173"/>
    </location>
</feature>
<dbReference type="InterPro" id="IPR011335">
    <property type="entry name" value="Restrct_endonuc-II-like"/>
</dbReference>
<dbReference type="PANTHER" id="PTHR12749">
    <property type="entry name" value="EXCISION REPAIR CROSS-COMPLEMENTING 1 ERCC1"/>
    <property type="match status" value="1"/>
</dbReference>
<dbReference type="GO" id="GO:0006289">
    <property type="term" value="P:nucleotide-excision repair"/>
    <property type="evidence" value="ECO:0007669"/>
    <property type="project" value="UniProtKB-ARBA"/>
</dbReference>
<keyword evidence="9" id="KW-1185">Reference proteome</keyword>
<dbReference type="InterPro" id="IPR010994">
    <property type="entry name" value="RuvA_2-like"/>
</dbReference>
<dbReference type="GO" id="GO:0003697">
    <property type="term" value="F:single-stranded DNA binding"/>
    <property type="evidence" value="ECO:0007669"/>
    <property type="project" value="TreeGrafter"/>
</dbReference>
<comment type="similarity">
    <text evidence="2">Belongs to the ERCC1/RAD10/SWI10 family.</text>
</comment>
<dbReference type="FunCoup" id="A0A6J0CEM4">
    <property type="interactions" value="1096"/>
</dbReference>
<dbReference type="GeneID" id="107227792"/>
<evidence type="ECO:0000313" key="10">
    <source>
        <dbReference type="RefSeq" id="XP_015524524.2"/>
    </source>
</evidence>
<dbReference type="GO" id="GO:0006302">
    <property type="term" value="P:double-strand break repair"/>
    <property type="evidence" value="ECO:0007669"/>
    <property type="project" value="UniProtKB-ARBA"/>
</dbReference>
<organism evidence="10">
    <name type="scientific">Neodiprion lecontei</name>
    <name type="common">Redheaded pine sawfly</name>
    <dbReference type="NCBI Taxonomy" id="441921"/>
    <lineage>
        <taxon>Eukaryota</taxon>
        <taxon>Metazoa</taxon>
        <taxon>Ecdysozoa</taxon>
        <taxon>Arthropoda</taxon>
        <taxon>Hexapoda</taxon>
        <taxon>Insecta</taxon>
        <taxon>Pterygota</taxon>
        <taxon>Neoptera</taxon>
        <taxon>Endopterygota</taxon>
        <taxon>Hymenoptera</taxon>
        <taxon>Tenthredinoidea</taxon>
        <taxon>Diprionidae</taxon>
        <taxon>Diprioninae</taxon>
        <taxon>Neodiprion</taxon>
    </lineage>
</organism>
<keyword evidence="6" id="KW-0539">Nucleus</keyword>
<dbReference type="CDD" id="cd22325">
    <property type="entry name" value="ERCC1_C-like"/>
    <property type="match status" value="1"/>
</dbReference>
<evidence type="ECO:0000256" key="4">
    <source>
        <dbReference type="ARBA" id="ARBA00023125"/>
    </source>
</evidence>
<sequence>MDRSKQDADDTSSPPKQPKVSSTLGAAFTNLKKSEFFKEDLPQNNVAGPSKPKGALKLNAILVSPKQKGNPLLKSITSVPWEFDDIVPDYVMGRGTCALFLSIRYHQLNPDYIHDRLKLLGKAYDLRVLLAQVDVAEPHHSLKHLTRICILADLTLMLAWNAEDAGKIIETYKIYENKPPDMIMERGNVSSHEKLINALTSVRSVNKTDAMTLLSTFGSVEKVVKASSEALGLCPGFGLQKAIRLHKTLHEPFLRDSRLHSKKVVKTTTSTDEPNVI</sequence>
<dbReference type="Proteomes" id="UP000829291">
    <property type="component" value="Chromosome 3"/>
</dbReference>
<evidence type="ECO:0000313" key="9">
    <source>
        <dbReference type="Proteomes" id="UP000829291"/>
    </source>
</evidence>
<protein>
    <submittedName>
        <fullName evidence="10">DNA excision repair protein ERCC-1 isoform X1</fullName>
    </submittedName>
</protein>
<dbReference type="GO" id="GO:0006312">
    <property type="term" value="P:mitotic recombination"/>
    <property type="evidence" value="ECO:0007669"/>
    <property type="project" value="TreeGrafter"/>
</dbReference>
<gene>
    <name evidence="10" type="primary">LOC107227792</name>
</gene>
<evidence type="ECO:0000256" key="7">
    <source>
        <dbReference type="SAM" id="MobiDB-lite"/>
    </source>
</evidence>
<keyword evidence="4" id="KW-0238">DNA-binding</keyword>
<dbReference type="Pfam" id="PF03834">
    <property type="entry name" value="Rad10"/>
    <property type="match status" value="1"/>
</dbReference>
<dbReference type="SUPFAM" id="SSF47781">
    <property type="entry name" value="RuvA domain 2-like"/>
    <property type="match status" value="1"/>
</dbReference>
<dbReference type="InterPro" id="IPR004579">
    <property type="entry name" value="ERCC1/RAD10/SWI10"/>
</dbReference>
<dbReference type="GO" id="GO:0070522">
    <property type="term" value="C:ERCC4-ERCC1 complex"/>
    <property type="evidence" value="ECO:0007669"/>
    <property type="project" value="TreeGrafter"/>
</dbReference>
<accession>A0A6J0CEM4</accession>
<dbReference type="PANTHER" id="PTHR12749:SF0">
    <property type="entry name" value="DNA EXCISION REPAIR PROTEIN ERCC-1"/>
    <property type="match status" value="1"/>
</dbReference>
<dbReference type="KEGG" id="nlo:107227792"/>
<evidence type="ECO:0000256" key="5">
    <source>
        <dbReference type="ARBA" id="ARBA00023204"/>
    </source>
</evidence>
<evidence type="ECO:0000259" key="8">
    <source>
        <dbReference type="Pfam" id="PF03834"/>
    </source>
</evidence>
<evidence type="ECO:0000256" key="1">
    <source>
        <dbReference type="ARBA" id="ARBA00004123"/>
    </source>
</evidence>
<dbReference type="OrthoDB" id="10262814at2759"/>
<evidence type="ECO:0000256" key="6">
    <source>
        <dbReference type="ARBA" id="ARBA00023242"/>
    </source>
</evidence>
<feature type="region of interest" description="Disordered" evidence="7">
    <location>
        <begin position="1"/>
        <end position="24"/>
    </location>
</feature>
<comment type="subcellular location">
    <subcellularLocation>
        <location evidence="1">Nucleus</location>
    </subcellularLocation>
</comment>
<keyword evidence="3" id="KW-0227">DNA damage</keyword>
<dbReference type="InParanoid" id="A0A6J0CEM4"/>
<dbReference type="SUPFAM" id="SSF52980">
    <property type="entry name" value="Restriction endonuclease-like"/>
    <property type="match status" value="1"/>
</dbReference>
<reference evidence="10" key="1">
    <citation type="submission" date="2025-08" db="UniProtKB">
        <authorList>
            <consortium name="RefSeq"/>
        </authorList>
    </citation>
    <scope>IDENTIFICATION</scope>
    <source>
        <tissue evidence="10">Thorax and Abdomen</tissue>
    </source>
</reference>
<dbReference type="NCBIfam" id="TIGR00597">
    <property type="entry name" value="rad10"/>
    <property type="match status" value="1"/>
</dbReference>
<dbReference type="GO" id="GO:0032204">
    <property type="term" value="P:regulation of telomere maintenance"/>
    <property type="evidence" value="ECO:0007669"/>
    <property type="project" value="UniProtKB-ARBA"/>
</dbReference>
<feature type="compositionally biased region" description="Polar residues" evidence="7">
    <location>
        <begin position="11"/>
        <end position="24"/>
    </location>
</feature>
<keyword evidence="5" id="KW-0234">DNA repair</keyword>
<evidence type="ECO:0000256" key="3">
    <source>
        <dbReference type="ARBA" id="ARBA00022763"/>
    </source>
</evidence>
<dbReference type="Pfam" id="PF14520">
    <property type="entry name" value="HHH_5"/>
    <property type="match status" value="1"/>
</dbReference>
<dbReference type="InterPro" id="IPR047260">
    <property type="entry name" value="ERCC1-like_central_dom"/>
</dbReference>
<dbReference type="RefSeq" id="XP_015524524.2">
    <property type="nucleotide sequence ID" value="XM_015669038.2"/>
</dbReference>